<evidence type="ECO:0000256" key="3">
    <source>
        <dbReference type="ARBA" id="ARBA00022729"/>
    </source>
</evidence>
<dbReference type="GO" id="GO:0030246">
    <property type="term" value="F:carbohydrate binding"/>
    <property type="evidence" value="ECO:0007669"/>
    <property type="project" value="UniProtKB-ARBA"/>
</dbReference>
<dbReference type="SUPFAM" id="SSF53822">
    <property type="entry name" value="Periplasmic binding protein-like I"/>
    <property type="match status" value="1"/>
</dbReference>
<dbReference type="PANTHER" id="PTHR46847">
    <property type="entry name" value="D-ALLOSE-BINDING PERIPLASMIC PROTEIN-RELATED"/>
    <property type="match status" value="1"/>
</dbReference>
<keyword evidence="7" id="KW-1185">Reference proteome</keyword>
<accession>A0A346XRQ7</accession>
<dbReference type="CDD" id="cd01536">
    <property type="entry name" value="PBP1_ABC_sugar_binding-like"/>
    <property type="match status" value="1"/>
</dbReference>
<dbReference type="InterPro" id="IPR025997">
    <property type="entry name" value="SBP_2_dom"/>
</dbReference>
<dbReference type="InterPro" id="IPR028082">
    <property type="entry name" value="Peripla_BP_I"/>
</dbReference>
<feature type="signal peptide" evidence="4">
    <location>
        <begin position="1"/>
        <end position="24"/>
    </location>
</feature>
<comment type="similarity">
    <text evidence="2">Belongs to the bacterial solute-binding protein 2 family.</text>
</comment>
<dbReference type="EMBL" id="CP031165">
    <property type="protein sequence ID" value="AXV04904.1"/>
    <property type="molecule type" value="Genomic_DNA"/>
</dbReference>
<dbReference type="AlphaFoldDB" id="A0A346XRQ7"/>
<dbReference type="GO" id="GO:0030313">
    <property type="term" value="C:cell envelope"/>
    <property type="evidence" value="ECO:0007669"/>
    <property type="project" value="UniProtKB-SubCell"/>
</dbReference>
<comment type="subcellular location">
    <subcellularLocation>
        <location evidence="1">Cell envelope</location>
    </subcellularLocation>
</comment>
<dbReference type="Pfam" id="PF13407">
    <property type="entry name" value="Peripla_BP_4"/>
    <property type="match status" value="1"/>
</dbReference>
<protein>
    <submittedName>
        <fullName evidence="6">Ribose ABC transport system, periplasmic ribose-binding protein RbsB</fullName>
    </submittedName>
</protein>
<evidence type="ECO:0000256" key="4">
    <source>
        <dbReference type="SAM" id="SignalP"/>
    </source>
</evidence>
<dbReference type="Proteomes" id="UP000264006">
    <property type="component" value="Chromosome"/>
</dbReference>
<dbReference type="PROSITE" id="PS51257">
    <property type="entry name" value="PROKAR_LIPOPROTEIN"/>
    <property type="match status" value="1"/>
</dbReference>
<evidence type="ECO:0000259" key="5">
    <source>
        <dbReference type="Pfam" id="PF13407"/>
    </source>
</evidence>
<dbReference type="OrthoDB" id="5093953at2"/>
<dbReference type="KEGG" id="euz:DVS28_a0196"/>
<gene>
    <name evidence="6" type="ORF">DVS28_a0196</name>
</gene>
<dbReference type="PANTHER" id="PTHR46847:SF1">
    <property type="entry name" value="D-ALLOSE-BINDING PERIPLASMIC PROTEIN-RELATED"/>
    <property type="match status" value="1"/>
</dbReference>
<evidence type="ECO:0000313" key="6">
    <source>
        <dbReference type="EMBL" id="AXV04904.1"/>
    </source>
</evidence>
<evidence type="ECO:0000313" key="7">
    <source>
        <dbReference type="Proteomes" id="UP000264006"/>
    </source>
</evidence>
<evidence type="ECO:0000256" key="2">
    <source>
        <dbReference type="ARBA" id="ARBA00007639"/>
    </source>
</evidence>
<feature type="domain" description="Periplasmic binding protein" evidence="5">
    <location>
        <begin position="76"/>
        <end position="343"/>
    </location>
</feature>
<organism evidence="6 7">
    <name type="scientific">Euzebya pacifica</name>
    <dbReference type="NCBI Taxonomy" id="1608957"/>
    <lineage>
        <taxon>Bacteria</taxon>
        <taxon>Bacillati</taxon>
        <taxon>Actinomycetota</taxon>
        <taxon>Nitriliruptoria</taxon>
        <taxon>Euzebyales</taxon>
    </lineage>
</organism>
<reference evidence="6 7" key="1">
    <citation type="submission" date="2018-09" db="EMBL/GenBank/DDBJ databases">
        <title>Complete genome sequence of Euzebya sp. DY32-46 isolated from seawater of Pacific Ocean.</title>
        <authorList>
            <person name="Xu L."/>
            <person name="Wu Y.-H."/>
            <person name="Xu X.-W."/>
        </authorList>
    </citation>
    <scope>NUCLEOTIDE SEQUENCE [LARGE SCALE GENOMIC DNA]</scope>
    <source>
        <strain evidence="6 7">DY32-46</strain>
    </source>
</reference>
<dbReference type="Gene3D" id="3.40.50.2300">
    <property type="match status" value="2"/>
</dbReference>
<dbReference type="RefSeq" id="WP_114589786.1">
    <property type="nucleotide sequence ID" value="NZ_CP031165.1"/>
</dbReference>
<proteinExistence type="inferred from homology"/>
<evidence type="ECO:0000256" key="1">
    <source>
        <dbReference type="ARBA" id="ARBA00004196"/>
    </source>
</evidence>
<feature type="chain" id="PRO_5016880883" evidence="4">
    <location>
        <begin position="25"/>
        <end position="378"/>
    </location>
</feature>
<keyword evidence="3 4" id="KW-0732">Signal</keyword>
<name>A0A346XRQ7_9ACTN</name>
<sequence>MRTPTHPARLLLASFLLMAVIAAACSTDPLENDTGAEDVGTADTVAGDATDAAEETGDDTAADTDADSASDDGIAIAFFASSSQNGYNQATYEGIQEAAEAAGGVTTEIFDGEFSADVQFNQIEDVIASGRFDGFVVVPNDTVGIASAVEEAIASDIGVATALFPIGPDLGTIEPQVEGIITAAAPVEPQSAELAEGVVDYCADIDPCRVIILIGQLQFPFDNVRYEAMTSVLAEHDNIELVATGEGNYDRDQSLTVMQDLIQANPEFEVLLSNADQHVAGALIALDEAGFDIPSMYIAGGGATETAIEGIRAGRWDATATSFPASEGRLAAENLIASLRGEEFDQVINMNEAGAIPSAVITAETLEEHPDFEAEWDG</sequence>